<dbReference type="RefSeq" id="WP_246375021.1">
    <property type="nucleotide sequence ID" value="NZ_JACICC010000007.1"/>
</dbReference>
<gene>
    <name evidence="1" type="ORF">FHS81_002812</name>
</gene>
<keyword evidence="2" id="KW-1185">Reference proteome</keyword>
<evidence type="ECO:0008006" key="3">
    <source>
        <dbReference type="Google" id="ProtNLM"/>
    </source>
</evidence>
<protein>
    <recommendedName>
        <fullName evidence="3">BrnT family toxin</fullName>
    </recommendedName>
</protein>
<dbReference type="AlphaFoldDB" id="A0A7W6EI43"/>
<evidence type="ECO:0000313" key="1">
    <source>
        <dbReference type="EMBL" id="MBB3810710.1"/>
    </source>
</evidence>
<accession>A0A7W6EI43</accession>
<organism evidence="1 2">
    <name type="scientific">Pseudochelatococcus contaminans</name>
    <dbReference type="NCBI Taxonomy" id="1538103"/>
    <lineage>
        <taxon>Bacteria</taxon>
        <taxon>Pseudomonadati</taxon>
        <taxon>Pseudomonadota</taxon>
        <taxon>Alphaproteobacteria</taxon>
        <taxon>Hyphomicrobiales</taxon>
        <taxon>Chelatococcaceae</taxon>
        <taxon>Pseudochelatococcus</taxon>
    </lineage>
</organism>
<dbReference type="InterPro" id="IPR007460">
    <property type="entry name" value="BrnT_toxin"/>
</dbReference>
<sequence>MKKTRQTKKIEPFGVSTKCRKAPGRHIDLLLYIHLYRVFMIEIEGFEWDGGNWPKCGKHGLSKADIEHAVQSATFRIPDPNPSEPRFRTASRAPNGRPVFIVYVLRERKGLFYLRPLSARYMHGKEVRRYEQFEQKLA</sequence>
<dbReference type="EMBL" id="JACICC010000007">
    <property type="protein sequence ID" value="MBB3810710.1"/>
    <property type="molecule type" value="Genomic_DNA"/>
</dbReference>
<dbReference type="Proteomes" id="UP000537592">
    <property type="component" value="Unassembled WGS sequence"/>
</dbReference>
<name>A0A7W6EI43_9HYPH</name>
<dbReference type="Pfam" id="PF04365">
    <property type="entry name" value="BrnT_toxin"/>
    <property type="match status" value="1"/>
</dbReference>
<evidence type="ECO:0000313" key="2">
    <source>
        <dbReference type="Proteomes" id="UP000537592"/>
    </source>
</evidence>
<proteinExistence type="predicted"/>
<reference evidence="1 2" key="1">
    <citation type="submission" date="2020-08" db="EMBL/GenBank/DDBJ databases">
        <title>Genomic Encyclopedia of Type Strains, Phase IV (KMG-IV): sequencing the most valuable type-strain genomes for metagenomic binning, comparative biology and taxonomic classification.</title>
        <authorList>
            <person name="Goeker M."/>
        </authorList>
    </citation>
    <scope>NUCLEOTIDE SEQUENCE [LARGE SCALE GENOMIC DNA]</scope>
    <source>
        <strain evidence="1 2">DSM 28760</strain>
    </source>
</reference>
<comment type="caution">
    <text evidence="1">The sequence shown here is derived from an EMBL/GenBank/DDBJ whole genome shotgun (WGS) entry which is preliminary data.</text>
</comment>